<feature type="region of interest" description="Disordered" evidence="1">
    <location>
        <begin position="1"/>
        <end position="21"/>
    </location>
</feature>
<feature type="compositionally biased region" description="Basic and acidic residues" evidence="1">
    <location>
        <begin position="193"/>
        <end position="203"/>
    </location>
</feature>
<evidence type="ECO:0000313" key="2">
    <source>
        <dbReference type="EMBL" id="GJT48113.1"/>
    </source>
</evidence>
<feature type="compositionally biased region" description="Low complexity" evidence="1">
    <location>
        <begin position="171"/>
        <end position="181"/>
    </location>
</feature>
<proteinExistence type="predicted"/>
<feature type="region of interest" description="Disordered" evidence="1">
    <location>
        <begin position="281"/>
        <end position="302"/>
    </location>
</feature>
<sequence>MRTRSQSREPRPPPPEGPPVVIEPLRIEYPFQEDPTVRSNADTRTNGSNCSRHHTEGFIELRSRWKHFGQNARECLKIIESKSKVRQTHQGSCCQLLLPVLELIPVNTVTTSKGRVKSITTRSGVTIQGPKTVIRTPMLQRTRCHPANNGSTEDVQPPVVQIQSRNPNPEPNVAPVVAPVPHTKPTVSLPYPSRRDNEKSRLCDPSENNYSRVETLFLWDDPFLFKICADPVISASSTAKKLLYSLTATMTHLGNHGANLTAKKIFDSWYLLAHHQKDAHELSRTSDSCQRQGKTSQRDEIPQNQPKFVKSLTYGASTFMGPFPSSRVEQSIILVAVAFVQNGMKAKRSPPMMPENMEFTPTVLSTVLSPTNKWASGSINSWLTRTLKEP</sequence>
<feature type="compositionally biased region" description="Polar residues" evidence="1">
    <location>
        <begin position="285"/>
        <end position="295"/>
    </location>
</feature>
<evidence type="ECO:0000256" key="1">
    <source>
        <dbReference type="SAM" id="MobiDB-lite"/>
    </source>
</evidence>
<keyword evidence="3" id="KW-1185">Reference proteome</keyword>
<name>A0ABQ5EBC5_9ASTR</name>
<feature type="compositionally biased region" description="Basic and acidic residues" evidence="1">
    <location>
        <begin position="1"/>
        <end position="11"/>
    </location>
</feature>
<dbReference type="Proteomes" id="UP001151760">
    <property type="component" value="Unassembled WGS sequence"/>
</dbReference>
<reference evidence="2" key="1">
    <citation type="journal article" date="2022" name="Int. J. Mol. Sci.">
        <title>Draft Genome of Tanacetum Coccineum: Genomic Comparison of Closely Related Tanacetum-Family Plants.</title>
        <authorList>
            <person name="Yamashiro T."/>
            <person name="Shiraishi A."/>
            <person name="Nakayama K."/>
            <person name="Satake H."/>
        </authorList>
    </citation>
    <scope>NUCLEOTIDE SEQUENCE</scope>
</reference>
<evidence type="ECO:0000313" key="3">
    <source>
        <dbReference type="Proteomes" id="UP001151760"/>
    </source>
</evidence>
<comment type="caution">
    <text evidence="2">The sequence shown here is derived from an EMBL/GenBank/DDBJ whole genome shotgun (WGS) entry which is preliminary data.</text>
</comment>
<gene>
    <name evidence="2" type="ORF">Tco_0974270</name>
</gene>
<dbReference type="EMBL" id="BQNB010016126">
    <property type="protein sequence ID" value="GJT48113.1"/>
    <property type="molecule type" value="Genomic_DNA"/>
</dbReference>
<feature type="region of interest" description="Disordered" evidence="1">
    <location>
        <begin position="166"/>
        <end position="203"/>
    </location>
</feature>
<organism evidence="2 3">
    <name type="scientific">Tanacetum coccineum</name>
    <dbReference type="NCBI Taxonomy" id="301880"/>
    <lineage>
        <taxon>Eukaryota</taxon>
        <taxon>Viridiplantae</taxon>
        <taxon>Streptophyta</taxon>
        <taxon>Embryophyta</taxon>
        <taxon>Tracheophyta</taxon>
        <taxon>Spermatophyta</taxon>
        <taxon>Magnoliopsida</taxon>
        <taxon>eudicotyledons</taxon>
        <taxon>Gunneridae</taxon>
        <taxon>Pentapetalae</taxon>
        <taxon>asterids</taxon>
        <taxon>campanulids</taxon>
        <taxon>Asterales</taxon>
        <taxon>Asteraceae</taxon>
        <taxon>Asteroideae</taxon>
        <taxon>Anthemideae</taxon>
        <taxon>Anthemidinae</taxon>
        <taxon>Tanacetum</taxon>
    </lineage>
</organism>
<protein>
    <submittedName>
        <fullName evidence="2">Uncharacterized protein</fullName>
    </submittedName>
</protein>
<reference evidence="2" key="2">
    <citation type="submission" date="2022-01" db="EMBL/GenBank/DDBJ databases">
        <authorList>
            <person name="Yamashiro T."/>
            <person name="Shiraishi A."/>
            <person name="Satake H."/>
            <person name="Nakayama K."/>
        </authorList>
    </citation>
    <scope>NUCLEOTIDE SEQUENCE</scope>
</reference>
<accession>A0ABQ5EBC5</accession>